<dbReference type="InterPro" id="IPR035892">
    <property type="entry name" value="C2_domain_sf"/>
</dbReference>
<proteinExistence type="predicted"/>
<evidence type="ECO:0000313" key="5">
    <source>
        <dbReference type="Proteomes" id="UP001479436"/>
    </source>
</evidence>
<sequence>MTQISVTVVEARNLQSNDLFDKIDPVIKVYTGRGFTSKGKTSVRKDDTNPTWNESFKLKFNHRHDTLHVELGDSKIKDTEKVGSCGIPLAELKMSGCIDSWYVLSNKVGKSVGEVHLIIAKSKSMS</sequence>
<feature type="domain" description="C2" evidence="3">
    <location>
        <begin position="1"/>
        <end position="102"/>
    </location>
</feature>
<dbReference type="PROSITE" id="PS50004">
    <property type="entry name" value="C2"/>
    <property type="match status" value="1"/>
</dbReference>
<comment type="caution">
    <text evidence="4">The sequence shown here is derived from an EMBL/GenBank/DDBJ whole genome shotgun (WGS) entry which is preliminary data.</text>
</comment>
<dbReference type="InterPro" id="IPR000008">
    <property type="entry name" value="C2_dom"/>
</dbReference>
<name>A0ABR2X026_9FUNG</name>
<gene>
    <name evidence="4" type="ORF">K7432_003320</name>
</gene>
<dbReference type="Proteomes" id="UP001479436">
    <property type="component" value="Unassembled WGS sequence"/>
</dbReference>
<evidence type="ECO:0000313" key="4">
    <source>
        <dbReference type="EMBL" id="KAK9767128.1"/>
    </source>
</evidence>
<accession>A0ABR2X026</accession>
<dbReference type="SMART" id="SM00239">
    <property type="entry name" value="C2"/>
    <property type="match status" value="1"/>
</dbReference>
<dbReference type="PANTHER" id="PTHR45911:SF4">
    <property type="entry name" value="MULTIPLE C2 AND TRANSMEMBRANE DOMAIN-CONTAINING PROTEIN"/>
    <property type="match status" value="1"/>
</dbReference>
<organism evidence="4 5">
    <name type="scientific">Basidiobolus ranarum</name>
    <dbReference type="NCBI Taxonomy" id="34480"/>
    <lineage>
        <taxon>Eukaryota</taxon>
        <taxon>Fungi</taxon>
        <taxon>Fungi incertae sedis</taxon>
        <taxon>Zoopagomycota</taxon>
        <taxon>Entomophthoromycotina</taxon>
        <taxon>Basidiobolomycetes</taxon>
        <taxon>Basidiobolales</taxon>
        <taxon>Basidiobolaceae</taxon>
        <taxon>Basidiobolus</taxon>
    </lineage>
</organism>
<dbReference type="Gene3D" id="2.60.40.150">
    <property type="entry name" value="C2 domain"/>
    <property type="match status" value="1"/>
</dbReference>
<dbReference type="Pfam" id="PF00168">
    <property type="entry name" value="C2"/>
    <property type="match status" value="1"/>
</dbReference>
<evidence type="ECO:0000259" key="3">
    <source>
        <dbReference type="PROSITE" id="PS50004"/>
    </source>
</evidence>
<keyword evidence="1" id="KW-0479">Metal-binding</keyword>
<dbReference type="SUPFAM" id="SSF49562">
    <property type="entry name" value="C2 domain (Calcium/lipid-binding domain, CaLB)"/>
    <property type="match status" value="1"/>
</dbReference>
<reference evidence="4 5" key="1">
    <citation type="submission" date="2023-04" db="EMBL/GenBank/DDBJ databases">
        <title>Genome of Basidiobolus ranarum AG-B5.</title>
        <authorList>
            <person name="Stajich J.E."/>
            <person name="Carter-House D."/>
            <person name="Gryganskyi A."/>
        </authorList>
    </citation>
    <scope>NUCLEOTIDE SEQUENCE [LARGE SCALE GENOMIC DNA]</scope>
    <source>
        <strain evidence="4 5">AG-B5</strain>
    </source>
</reference>
<keyword evidence="2" id="KW-0106">Calcium</keyword>
<evidence type="ECO:0000256" key="2">
    <source>
        <dbReference type="ARBA" id="ARBA00022837"/>
    </source>
</evidence>
<dbReference type="EMBL" id="JASJQH010000100">
    <property type="protein sequence ID" value="KAK9767128.1"/>
    <property type="molecule type" value="Genomic_DNA"/>
</dbReference>
<evidence type="ECO:0000256" key="1">
    <source>
        <dbReference type="ARBA" id="ARBA00022723"/>
    </source>
</evidence>
<dbReference type="PANTHER" id="PTHR45911">
    <property type="entry name" value="C2 DOMAIN-CONTAINING PROTEIN"/>
    <property type="match status" value="1"/>
</dbReference>
<protein>
    <recommendedName>
        <fullName evidence="3">C2 domain-containing protein</fullName>
    </recommendedName>
</protein>
<keyword evidence="5" id="KW-1185">Reference proteome</keyword>
<dbReference type="CDD" id="cd00030">
    <property type="entry name" value="C2"/>
    <property type="match status" value="1"/>
</dbReference>